<protein>
    <submittedName>
        <fullName evidence="5">LAME_0B05424g1_1</fullName>
    </submittedName>
</protein>
<dbReference type="GO" id="GO:0110085">
    <property type="term" value="C:mitotic actomyosin contractile ring"/>
    <property type="evidence" value="ECO:0007669"/>
    <property type="project" value="TreeGrafter"/>
</dbReference>
<proteinExistence type="predicted"/>
<dbReference type="InterPro" id="IPR000048">
    <property type="entry name" value="IQ_motif_EF-hand-BS"/>
</dbReference>
<dbReference type="Pfam" id="PF00616">
    <property type="entry name" value="RasGAP"/>
    <property type="match status" value="1"/>
</dbReference>
<evidence type="ECO:0000259" key="4">
    <source>
        <dbReference type="PROSITE" id="PS50021"/>
    </source>
</evidence>
<evidence type="ECO:0000259" key="3">
    <source>
        <dbReference type="PROSITE" id="PS50018"/>
    </source>
</evidence>
<dbReference type="Pfam" id="PF03836">
    <property type="entry name" value="RasGAP_C"/>
    <property type="match status" value="1"/>
</dbReference>
<dbReference type="Pfam" id="PF00307">
    <property type="entry name" value="CH"/>
    <property type="match status" value="1"/>
</dbReference>
<dbReference type="Gene3D" id="1.10.418.10">
    <property type="entry name" value="Calponin-like domain"/>
    <property type="match status" value="1"/>
</dbReference>
<dbReference type="InterPro" id="IPR001936">
    <property type="entry name" value="RasGAP_dom"/>
</dbReference>
<dbReference type="EMBL" id="LT598478">
    <property type="protein sequence ID" value="SCU81037.1"/>
    <property type="molecule type" value="Genomic_DNA"/>
</dbReference>
<dbReference type="InterPro" id="IPR036872">
    <property type="entry name" value="CH_dom_sf"/>
</dbReference>
<dbReference type="PANTHER" id="PTHR14149">
    <property type="entry name" value="RAS GTPASE-ACTIVATING PROTEIN WITH IQ MOTIF"/>
    <property type="match status" value="1"/>
</dbReference>
<dbReference type="GO" id="GO:1903479">
    <property type="term" value="P:mitotic actomyosin contractile ring assembly actin filament organization"/>
    <property type="evidence" value="ECO:0007669"/>
    <property type="project" value="TreeGrafter"/>
</dbReference>
<dbReference type="CDD" id="cd12206">
    <property type="entry name" value="RasGAP_IQGAP_related"/>
    <property type="match status" value="1"/>
</dbReference>
<dbReference type="Gene3D" id="1.10.506.10">
    <property type="entry name" value="GTPase Activation - p120gap, domain 1"/>
    <property type="match status" value="1"/>
</dbReference>
<dbReference type="PROSITE" id="PS50018">
    <property type="entry name" value="RAS_GTPASE_ACTIV_2"/>
    <property type="match status" value="1"/>
</dbReference>
<dbReference type="InterPro" id="IPR001715">
    <property type="entry name" value="CH_dom"/>
</dbReference>
<dbReference type="OrthoDB" id="775356at2759"/>
<dbReference type="Proteomes" id="UP000191144">
    <property type="component" value="Chromosome B"/>
</dbReference>
<name>A0A1G4IVD2_9SACH</name>
<evidence type="ECO:0000313" key="6">
    <source>
        <dbReference type="Proteomes" id="UP000191144"/>
    </source>
</evidence>
<organism evidence="5 6">
    <name type="scientific">Lachancea meyersii CBS 8951</name>
    <dbReference type="NCBI Taxonomy" id="1266667"/>
    <lineage>
        <taxon>Eukaryota</taxon>
        <taxon>Fungi</taxon>
        <taxon>Dikarya</taxon>
        <taxon>Ascomycota</taxon>
        <taxon>Saccharomycotina</taxon>
        <taxon>Saccharomycetes</taxon>
        <taxon>Saccharomycetales</taxon>
        <taxon>Saccharomycetaceae</taxon>
        <taxon>Lachancea</taxon>
    </lineage>
</organism>
<reference evidence="6" key="1">
    <citation type="submission" date="2016-03" db="EMBL/GenBank/DDBJ databases">
        <authorList>
            <person name="Devillers Hugo."/>
        </authorList>
    </citation>
    <scope>NUCLEOTIDE SEQUENCE [LARGE SCALE GENOMIC DNA]</scope>
</reference>
<accession>A0A1G4IVD2</accession>
<dbReference type="GO" id="GO:0051015">
    <property type="term" value="F:actin filament binding"/>
    <property type="evidence" value="ECO:0007669"/>
    <property type="project" value="TreeGrafter"/>
</dbReference>
<dbReference type="SUPFAM" id="SSF47576">
    <property type="entry name" value="Calponin-homology domain, CH-domain"/>
    <property type="match status" value="1"/>
</dbReference>
<feature type="compositionally biased region" description="Polar residues" evidence="2">
    <location>
        <begin position="74"/>
        <end position="90"/>
    </location>
</feature>
<dbReference type="CDD" id="cd21206">
    <property type="entry name" value="CH_IQGAP"/>
    <property type="match status" value="1"/>
</dbReference>
<feature type="compositionally biased region" description="Basic and acidic residues" evidence="2">
    <location>
        <begin position="320"/>
        <end position="334"/>
    </location>
</feature>
<feature type="coiled-coil region" evidence="1">
    <location>
        <begin position="784"/>
        <end position="818"/>
    </location>
</feature>
<dbReference type="SMART" id="SM00033">
    <property type="entry name" value="CH"/>
    <property type="match status" value="1"/>
</dbReference>
<evidence type="ECO:0000313" key="5">
    <source>
        <dbReference type="EMBL" id="SCU81037.1"/>
    </source>
</evidence>
<feature type="domain" description="Calponin-homology (CH)" evidence="4">
    <location>
        <begin position="128"/>
        <end position="238"/>
    </location>
</feature>
<sequence length="1519" mass="172309">MTSLTGSPSRGKNPFIERYMANLGSNSDVAPESAPPITPVSSPVRSRNVAATLGKENDLTYSAKLANSPKKKTSFSPLSQLSPSKQNSRSSLRDLEPKISKKTNSNRERETFDISKLSGKDAKYYEFLCRAREAKEWIEEVIEETLPSELELVAGNGLRDGVYLAKVTQKVDSSLVKKIVPAGKSLQFTHTQNINAFFHLVEKVGVPDLFRFELTDLYEKKNIPKVFETLHALINVINSKWPGKLPEIQNLSGMTTFSDDEIKLCQRKIPTIHNFRSFKVTSTGKTEDFHELQQNSDNSLLQSIGQTTPEKTQSPLQHLETPKNSRPESPLDQRSHLVSPISVEFSENKAHESTQKASTRLLITDNTPLLTFDSNRSPAKSLSYYSPRIYRHLSYRSNLPSFRFAEDAYDLDRYDTYQYKAPEYSPVRKQRMTEVQFLDSVSTLQAICRGVNTRFGIIMMQRKVDIVIGKITLFQAQARARVKRKGIEARTDFSSLQSEELLICNLQSILKAKALRETIFKLRLRLITIEDEISCFQHLCRSSVVRLRSKSALESHTLIRQPLRKLQAHIKGRLQRSKYRGSQKGLQACRPLIENLQALLRAHHLRKHRKSIYFSLNEQYSAVIALQAYSKGSLGRAAIYSVETELQAHNAAIMGLAAALKGSLQRRGIKSLAAAVRDSKDPVASLQALSRGILVRFTLELIADIVEASHLCNLQALARGSIIRDRNIQLSLHYETHKSGVIKIQASIRRFLLRRAYLEFMSAANPSVRAVKKFVHLLSKIHANHESRNKLEFLKSQIDQFNGDRDRLEEKFELLKRKNAILSDYNIFVSHSFPGSTSQSGVCSNFPEYEKLLYLLQTDPFYWVTLHRLDPKFAVKHLSKTFVSTNNAMGRREAVFFIKLVAEFLATDIESSGDPQQFLTARGSGYWKELLFFYVSRQMSDLIIQMLSPLLDFLSLDSVDFESTPAAIYRRNHPHDAERSSSDAIEDEKTKNSFVTNLTNLWTAVELVSETLLKNAHLIPEEIKFLCTTGFKVVANHSPYESDALIAISRLLIEAVVAPVLEFPAKFGLSKPSSGFASKAKILLEAVNTVFCFLEFEGYLTPLNQYTSQIKDDLALSLKKMLTLPSFEAFCDRLLYIDMCQDERPTLSIPKQYLVEISQKLDSNLDAFPHDDAINPLVKRIRTGEKKLLQATNINIIELRLNPSAYQLSSSDDRLTSIYNEIKRGLVYMMQVEDVETNLYDLMTGSIIDTDEPTFQKLLHETAAIQNDPLLNNLEPVSYFNLKQHVLERAYELRQMGNLSIDDKLQTILNDIANTIKSREYVVESTTNEIKTAEHTLKTIQATNAQLEERSRTLEQAQKRALNKAQMSTSYTPVKKHGLSRKIKDVYHKVNNKNANTKDCLSFEWNTRRLFELDVLKDLAGENLGKAAVSFFGSSGPKFPDVTFRFSTSDGEYFAVELIDERKADKRSKSSTDNFQISKLLDQLAKNKNAMLKFFSGTADVKLDPLLELIITSFIKRTQ</sequence>
<dbReference type="GO" id="GO:0005096">
    <property type="term" value="F:GTPase activator activity"/>
    <property type="evidence" value="ECO:0007669"/>
    <property type="project" value="TreeGrafter"/>
</dbReference>
<dbReference type="SUPFAM" id="SSF48350">
    <property type="entry name" value="GTPase activation domain, GAP"/>
    <property type="match status" value="1"/>
</dbReference>
<feature type="region of interest" description="Disordered" evidence="2">
    <location>
        <begin position="25"/>
        <end position="46"/>
    </location>
</feature>
<dbReference type="SMART" id="SM00015">
    <property type="entry name" value="IQ"/>
    <property type="match status" value="3"/>
</dbReference>
<dbReference type="PANTHER" id="PTHR14149:SF14">
    <property type="entry name" value="CALPONIN-HOMOLOGY (CH) DOMAIN-CONTAINING PROTEIN"/>
    <property type="match status" value="1"/>
</dbReference>
<gene>
    <name evidence="5" type="ORF">LAME_0B05424G</name>
</gene>
<evidence type="ECO:0000256" key="2">
    <source>
        <dbReference type="SAM" id="MobiDB-lite"/>
    </source>
</evidence>
<evidence type="ECO:0000256" key="1">
    <source>
        <dbReference type="SAM" id="Coils"/>
    </source>
</evidence>
<dbReference type="PROSITE" id="PS50021">
    <property type="entry name" value="CH"/>
    <property type="match status" value="1"/>
</dbReference>
<dbReference type="InterPro" id="IPR008936">
    <property type="entry name" value="Rho_GTPase_activation_prot"/>
</dbReference>
<feature type="compositionally biased region" description="Polar residues" evidence="2">
    <location>
        <begin position="307"/>
        <end position="316"/>
    </location>
</feature>
<feature type="region of interest" description="Disordered" evidence="2">
    <location>
        <begin position="307"/>
        <end position="334"/>
    </location>
</feature>
<feature type="coiled-coil region" evidence="1">
    <location>
        <begin position="1323"/>
        <end position="1364"/>
    </location>
</feature>
<feature type="region of interest" description="Disordered" evidence="2">
    <location>
        <begin position="61"/>
        <end position="110"/>
    </location>
</feature>
<dbReference type="InterPro" id="IPR000593">
    <property type="entry name" value="RasGAP_C"/>
</dbReference>
<keyword evidence="6" id="KW-1185">Reference proteome</keyword>
<feature type="domain" description="Ras-GAP" evidence="3">
    <location>
        <begin position="879"/>
        <end position="1095"/>
    </location>
</feature>
<keyword evidence="1" id="KW-0175">Coiled coil</keyword>
<feature type="compositionally biased region" description="Basic and acidic residues" evidence="2">
    <location>
        <begin position="91"/>
        <end position="110"/>
    </location>
</feature>
<dbReference type="PROSITE" id="PS50096">
    <property type="entry name" value="IQ"/>
    <property type="match status" value="3"/>
</dbReference>
<dbReference type="GO" id="GO:0005516">
    <property type="term" value="F:calmodulin binding"/>
    <property type="evidence" value="ECO:0007669"/>
    <property type="project" value="TreeGrafter"/>
</dbReference>